<gene>
    <name evidence="1" type="ORF">OWV82_015490</name>
</gene>
<comment type="caution">
    <text evidence="1">The sequence shown here is derived from an EMBL/GenBank/DDBJ whole genome shotgun (WGS) entry which is preliminary data.</text>
</comment>
<keyword evidence="2" id="KW-1185">Reference proteome</keyword>
<organism evidence="1 2">
    <name type="scientific">Melia azedarach</name>
    <name type="common">Chinaberry tree</name>
    <dbReference type="NCBI Taxonomy" id="155640"/>
    <lineage>
        <taxon>Eukaryota</taxon>
        <taxon>Viridiplantae</taxon>
        <taxon>Streptophyta</taxon>
        <taxon>Embryophyta</taxon>
        <taxon>Tracheophyta</taxon>
        <taxon>Spermatophyta</taxon>
        <taxon>Magnoliopsida</taxon>
        <taxon>eudicotyledons</taxon>
        <taxon>Gunneridae</taxon>
        <taxon>Pentapetalae</taxon>
        <taxon>rosids</taxon>
        <taxon>malvids</taxon>
        <taxon>Sapindales</taxon>
        <taxon>Meliaceae</taxon>
        <taxon>Melia</taxon>
    </lineage>
</organism>
<evidence type="ECO:0000313" key="2">
    <source>
        <dbReference type="Proteomes" id="UP001164539"/>
    </source>
</evidence>
<sequence>MRVSCNGCRVLRKGCSDDCSIRPCLQWIRNPQSQANATLFLAKFYGRAGLVNLINAGPENLRPAIFKSLLYEACGRIVNPIHGSVGLMWSGSWQLCQAAVEAVLKGEPITPLSSESSLKAGDIRHVSKDESAAAVADKLHKVKSRSRFKRSAPKPKSKPEPVLVEAKFEPLLDKLGGSTSRTPELSQPDSGESDSLSVETVEASLAKPDAADGSEVELELTLGLGKWVPLM</sequence>
<proteinExistence type="predicted"/>
<reference evidence="1 2" key="1">
    <citation type="journal article" date="2023" name="Science">
        <title>Complex scaffold remodeling in plant triterpene biosynthesis.</title>
        <authorList>
            <person name="De La Pena R."/>
            <person name="Hodgson H."/>
            <person name="Liu J.C."/>
            <person name="Stephenson M.J."/>
            <person name="Martin A.C."/>
            <person name="Owen C."/>
            <person name="Harkess A."/>
            <person name="Leebens-Mack J."/>
            <person name="Jimenez L.E."/>
            <person name="Osbourn A."/>
            <person name="Sattely E.S."/>
        </authorList>
    </citation>
    <scope>NUCLEOTIDE SEQUENCE [LARGE SCALE GENOMIC DNA]</scope>
    <source>
        <strain evidence="2">cv. JPN11</strain>
        <tissue evidence="1">Leaf</tissue>
    </source>
</reference>
<accession>A0ACC1XQA1</accession>
<dbReference type="Proteomes" id="UP001164539">
    <property type="component" value="Chromosome 8"/>
</dbReference>
<name>A0ACC1XQA1_MELAZ</name>
<evidence type="ECO:0000313" key="1">
    <source>
        <dbReference type="EMBL" id="KAJ4713390.1"/>
    </source>
</evidence>
<protein>
    <submittedName>
        <fullName evidence="1">LOB domain-containing protein</fullName>
    </submittedName>
</protein>
<dbReference type="EMBL" id="CM051401">
    <property type="protein sequence ID" value="KAJ4713390.1"/>
    <property type="molecule type" value="Genomic_DNA"/>
</dbReference>